<evidence type="ECO:0000313" key="10">
    <source>
        <dbReference type="Proteomes" id="UP000676310"/>
    </source>
</evidence>
<dbReference type="GO" id="GO:0008270">
    <property type="term" value="F:zinc ion binding"/>
    <property type="evidence" value="ECO:0007669"/>
    <property type="project" value="InterPro"/>
</dbReference>
<keyword evidence="5" id="KW-0560">Oxidoreductase</keyword>
<protein>
    <recommendedName>
        <fullName evidence="8">Enoyl reductase (ER) domain-containing protein</fullName>
    </recommendedName>
</protein>
<dbReference type="InterPro" id="IPR013154">
    <property type="entry name" value="ADH-like_N"/>
</dbReference>
<dbReference type="OrthoDB" id="1879366at2759"/>
<dbReference type="PROSITE" id="PS00059">
    <property type="entry name" value="ADH_ZINC"/>
    <property type="match status" value="1"/>
</dbReference>
<evidence type="ECO:0000256" key="3">
    <source>
        <dbReference type="ARBA" id="ARBA00022723"/>
    </source>
</evidence>
<dbReference type="SUPFAM" id="SSF50129">
    <property type="entry name" value="GroES-like"/>
    <property type="match status" value="1"/>
</dbReference>
<evidence type="ECO:0000256" key="7">
    <source>
        <dbReference type="RuleBase" id="RU361277"/>
    </source>
</evidence>
<comment type="cofactor">
    <cofactor evidence="1 7">
        <name>Zn(2+)</name>
        <dbReference type="ChEBI" id="CHEBI:29105"/>
    </cofactor>
</comment>
<dbReference type="FunFam" id="3.40.50.720:FF:000039">
    <property type="entry name" value="Alcohol dehydrogenase AdhP"/>
    <property type="match status" value="1"/>
</dbReference>
<reference evidence="9" key="1">
    <citation type="submission" date="2021-05" db="EMBL/GenBank/DDBJ databases">
        <authorList>
            <person name="Stam R."/>
        </authorList>
    </citation>
    <scope>NUCLEOTIDE SEQUENCE</scope>
    <source>
        <strain evidence="9">CS162</strain>
    </source>
</reference>
<organism evidence="9 10">
    <name type="scientific">Alternaria atra</name>
    <dbReference type="NCBI Taxonomy" id="119953"/>
    <lineage>
        <taxon>Eukaryota</taxon>
        <taxon>Fungi</taxon>
        <taxon>Dikarya</taxon>
        <taxon>Ascomycota</taxon>
        <taxon>Pezizomycotina</taxon>
        <taxon>Dothideomycetes</taxon>
        <taxon>Pleosporomycetidae</taxon>
        <taxon>Pleosporales</taxon>
        <taxon>Pleosporineae</taxon>
        <taxon>Pleosporaceae</taxon>
        <taxon>Alternaria</taxon>
        <taxon>Alternaria sect. Ulocladioides</taxon>
    </lineage>
</organism>
<dbReference type="RefSeq" id="XP_043170442.1">
    <property type="nucleotide sequence ID" value="XM_043314507.1"/>
</dbReference>
<comment type="caution">
    <text evidence="9">The sequence shown here is derived from an EMBL/GenBank/DDBJ whole genome shotgun (WGS) entry which is preliminary data.</text>
</comment>
<dbReference type="InterPro" id="IPR002328">
    <property type="entry name" value="ADH_Zn_CS"/>
</dbReference>
<dbReference type="GeneID" id="67018820"/>
<dbReference type="Gene3D" id="3.40.50.720">
    <property type="entry name" value="NAD(P)-binding Rossmann-like Domain"/>
    <property type="match status" value="1"/>
</dbReference>
<dbReference type="Gene3D" id="3.90.180.10">
    <property type="entry name" value="Medium-chain alcohol dehydrogenases, catalytic domain"/>
    <property type="match status" value="1"/>
</dbReference>
<dbReference type="Proteomes" id="UP000676310">
    <property type="component" value="Unassembled WGS sequence"/>
</dbReference>
<evidence type="ECO:0000259" key="8">
    <source>
        <dbReference type="SMART" id="SM00829"/>
    </source>
</evidence>
<dbReference type="AlphaFoldDB" id="A0A8J2N300"/>
<dbReference type="InterPro" id="IPR013149">
    <property type="entry name" value="ADH-like_C"/>
</dbReference>
<dbReference type="PANTHER" id="PTHR42940:SF8">
    <property type="entry name" value="VACUOLAR PROTEIN SORTING-ASSOCIATED PROTEIN 11"/>
    <property type="match status" value="1"/>
</dbReference>
<comment type="similarity">
    <text evidence="2 7">Belongs to the zinc-containing alcohol dehydrogenase family.</text>
</comment>
<keyword evidence="6" id="KW-0520">NAD</keyword>
<evidence type="ECO:0000256" key="2">
    <source>
        <dbReference type="ARBA" id="ARBA00008072"/>
    </source>
</evidence>
<evidence type="ECO:0000313" key="9">
    <source>
        <dbReference type="EMBL" id="CAG5166088.1"/>
    </source>
</evidence>
<dbReference type="SUPFAM" id="SSF51735">
    <property type="entry name" value="NAD(P)-binding Rossmann-fold domains"/>
    <property type="match status" value="1"/>
</dbReference>
<evidence type="ECO:0000256" key="5">
    <source>
        <dbReference type="ARBA" id="ARBA00023002"/>
    </source>
</evidence>
<accession>A0A8J2N300</accession>
<dbReference type="EMBL" id="CAJRGZ010000019">
    <property type="protein sequence ID" value="CAG5166088.1"/>
    <property type="molecule type" value="Genomic_DNA"/>
</dbReference>
<proteinExistence type="inferred from homology"/>
<dbReference type="InterPro" id="IPR036291">
    <property type="entry name" value="NAD(P)-bd_dom_sf"/>
</dbReference>
<dbReference type="Pfam" id="PF00107">
    <property type="entry name" value="ADH_zinc_N"/>
    <property type="match status" value="1"/>
</dbReference>
<evidence type="ECO:0000256" key="6">
    <source>
        <dbReference type="ARBA" id="ARBA00023027"/>
    </source>
</evidence>
<keyword evidence="3 7" id="KW-0479">Metal-binding</keyword>
<name>A0A8J2N300_9PLEO</name>
<keyword evidence="10" id="KW-1185">Reference proteome</keyword>
<evidence type="ECO:0000256" key="1">
    <source>
        <dbReference type="ARBA" id="ARBA00001947"/>
    </source>
</evidence>
<dbReference type="InterPro" id="IPR020843">
    <property type="entry name" value="ER"/>
</dbReference>
<gene>
    <name evidence="9" type="ORF">ALTATR162_LOCUS6882</name>
</gene>
<dbReference type="PANTHER" id="PTHR42940">
    <property type="entry name" value="ALCOHOL DEHYDROGENASE 1-RELATED"/>
    <property type="match status" value="1"/>
</dbReference>
<dbReference type="Pfam" id="PF08240">
    <property type="entry name" value="ADH_N"/>
    <property type="match status" value="1"/>
</dbReference>
<evidence type="ECO:0000256" key="4">
    <source>
        <dbReference type="ARBA" id="ARBA00022833"/>
    </source>
</evidence>
<dbReference type="SMART" id="SM00829">
    <property type="entry name" value="PKS_ER"/>
    <property type="match status" value="1"/>
</dbReference>
<dbReference type="InterPro" id="IPR011032">
    <property type="entry name" value="GroES-like_sf"/>
</dbReference>
<dbReference type="GO" id="GO:0018455">
    <property type="term" value="F:alcohol dehydrogenase [NAD(P)+] activity"/>
    <property type="evidence" value="ECO:0007669"/>
    <property type="project" value="UniProtKB-ARBA"/>
</dbReference>
<feature type="domain" description="Enoyl reductase (ER)" evidence="8">
    <location>
        <begin position="481"/>
        <end position="809"/>
    </location>
</feature>
<keyword evidence="4 7" id="KW-0862">Zinc</keyword>
<sequence length="810" mass="89555">MGEVVPFISGMRPGQGYNTYLQSLCVQNAVTIESHDDKSPAFTREYYSEFVEEYEKIAKSMKISAGAAVSGWGQSGSVNVSILDRSEFESSTLTYEVKVLVQHQVSVLDKFSFNKIETSNKHEKYGDRYIANFIKGGHFYARVSITARNSSETSELKENAELAMTMYGVSGTVTQEVEKAVSSINRNASVKITIVESTGTNKNSVSGGGFAVKTEETSDLLRVKNMADQFYTDADSGKHSYVLFAVLGKYRNLSNFDNYFLPFDYQVASMRSWALFNDFTLYKAIEKMIVAVPSDKFKGGSDRKVQLSNQAIDIFENIKSRVHRIAEHPEAAKETPDHQKPDVFRLEVLASSSVSCKAIQTKEFHAQSKPIPNTDDYWTDVCLPYKNSDSAHLFTFPAFDFGNLIGTEVVSFGKRDNSEDYVCLIGERATSVSGMKELSYFWVFPNSVEGFAMQIPRSIPEAKKEISRKFCIMKAGQWDPKQQKVVVNDVPKPTEAPNQFLVKIQSASLCHSDLLMAMRPDYTVTLGHEGVGYIESIGKEASDRGFQVGDAIGFNYFIGACFECEGCMIHNMRCETGNQKLQGFVADGYFAEYAVVDWQNAVKLPENLDMSKTAPLFCAGITAFHSVDSCELKAGNWLAVIGCGGLGQYAIQYAKAMGIKTIGLDINDNQLDVAKKIGADAIFNSMKNKDYLEEIKKLTDGKGCHAAAVYSASNAAYAGAPDVLRTGGLLMVIGIAPKGLDFINTFDLTTGRYRIKADSTGIPQRMKKAVDFTGKHSIQPEVEFRTINDLPQMVADMEAGKAEKRQVVVF</sequence>